<reference evidence="1" key="2">
    <citation type="journal article" date="2015" name="Fish Shellfish Immunol.">
        <title>Early steps in the European eel (Anguilla anguilla)-Vibrio vulnificus interaction in the gills: Role of the RtxA13 toxin.</title>
        <authorList>
            <person name="Callol A."/>
            <person name="Pajuelo D."/>
            <person name="Ebbesson L."/>
            <person name="Teles M."/>
            <person name="MacKenzie S."/>
            <person name="Amaro C."/>
        </authorList>
    </citation>
    <scope>NUCLEOTIDE SEQUENCE</scope>
</reference>
<name>A0A0E9U4P5_ANGAN</name>
<sequence>MLHLSCPCAHLISSLFPILKTVSCC</sequence>
<dbReference type="EMBL" id="GBXM01047703">
    <property type="protein sequence ID" value="JAH60874.1"/>
    <property type="molecule type" value="Transcribed_RNA"/>
</dbReference>
<organism evidence="1">
    <name type="scientific">Anguilla anguilla</name>
    <name type="common">European freshwater eel</name>
    <name type="synonym">Muraena anguilla</name>
    <dbReference type="NCBI Taxonomy" id="7936"/>
    <lineage>
        <taxon>Eukaryota</taxon>
        <taxon>Metazoa</taxon>
        <taxon>Chordata</taxon>
        <taxon>Craniata</taxon>
        <taxon>Vertebrata</taxon>
        <taxon>Euteleostomi</taxon>
        <taxon>Actinopterygii</taxon>
        <taxon>Neopterygii</taxon>
        <taxon>Teleostei</taxon>
        <taxon>Anguilliformes</taxon>
        <taxon>Anguillidae</taxon>
        <taxon>Anguilla</taxon>
    </lineage>
</organism>
<accession>A0A0E9U4P5</accession>
<reference evidence="1" key="1">
    <citation type="submission" date="2014-11" db="EMBL/GenBank/DDBJ databases">
        <authorList>
            <person name="Amaro Gonzalez C."/>
        </authorList>
    </citation>
    <scope>NUCLEOTIDE SEQUENCE</scope>
</reference>
<evidence type="ECO:0000313" key="1">
    <source>
        <dbReference type="EMBL" id="JAH60874.1"/>
    </source>
</evidence>
<proteinExistence type="predicted"/>
<dbReference type="AlphaFoldDB" id="A0A0E9U4P5"/>
<protein>
    <submittedName>
        <fullName evidence="1">Uncharacterized protein</fullName>
    </submittedName>
</protein>